<gene>
    <name evidence="2" type="ORF">F5891DRAFT_1226771</name>
</gene>
<dbReference type="GeneID" id="64663808"/>
<feature type="region of interest" description="Disordered" evidence="1">
    <location>
        <begin position="35"/>
        <end position="82"/>
    </location>
</feature>
<evidence type="ECO:0000256" key="1">
    <source>
        <dbReference type="SAM" id="MobiDB-lite"/>
    </source>
</evidence>
<dbReference type="AlphaFoldDB" id="A0AAD4HKU1"/>
<evidence type="ECO:0000313" key="2">
    <source>
        <dbReference type="EMBL" id="KAG1900298.1"/>
    </source>
</evidence>
<protein>
    <submittedName>
        <fullName evidence="2">Uncharacterized protein</fullName>
    </submittedName>
</protein>
<name>A0AAD4HKU1_9AGAM</name>
<organism evidence="2 3">
    <name type="scientific">Suillus fuscotomentosus</name>
    <dbReference type="NCBI Taxonomy" id="1912939"/>
    <lineage>
        <taxon>Eukaryota</taxon>
        <taxon>Fungi</taxon>
        <taxon>Dikarya</taxon>
        <taxon>Basidiomycota</taxon>
        <taxon>Agaricomycotina</taxon>
        <taxon>Agaricomycetes</taxon>
        <taxon>Agaricomycetidae</taxon>
        <taxon>Boletales</taxon>
        <taxon>Suillineae</taxon>
        <taxon>Suillaceae</taxon>
        <taxon>Suillus</taxon>
    </lineage>
</organism>
<evidence type="ECO:0000313" key="3">
    <source>
        <dbReference type="Proteomes" id="UP001195769"/>
    </source>
</evidence>
<keyword evidence="3" id="KW-1185">Reference proteome</keyword>
<sequence>MSTIVTQVDHRSFYTTLVPKTYQCYEARSISTSPLTTPALTESDQKPKHQKLHASSLPPPNRAEKAASAKTPLRAEAVGQTKPVESVPTIATDVLCGDVPKKSLRSEVFTPNVKRVLDYMADPTADEGHKEFHGVRPAEFRLIHEAGEAGRILTKPRLAYDYDKHILSVDMPSFLHEASFNYLKRHLTLAIAQLPYDPELVETTISMNYPLKIGGSKIVNPDMTITISAVDDAPSVVLVPAIGECAFSQNRDKVFKRMEDEIEAHPDAVLAIIVLVCEGIRYACPNADSIASKELRNGEDDPQSLTLDEFISQRTTPRSFDTPIRVGEHDWCHIQSVEYFVWVKGDHQDRIDVRNYDPQFMAHGTLAPNLNMDAVTAMLERGVRKIRDCLVSFSRELSEDVNCSELENAEVRQPIVWCLGAKNVMKAADLTAHQRYDLWHDEVFKGVKRSHDESYEPTESKCSSSDSEISATVSSQDSLAQSLAGFKYISLETLPHNVSLISLLGVFAKGAHTASIPVCLYVSSAYIYLRALHSKVLAPNAYEVFVTDSDFEPTRSSPSLLMDGRLCGIVSIVYSFCSFYEEFFADGGTGRRDGDTPSNSIYAGREGHGSRNGTPRHSLGKRSKDGRDLRDVYREYPDDDMKQMQARDRERSGEREGRCTKRGGIPPSQPILVPEAEITDYDSALGNICGTNEIYKKIRAPLTRFSIGRARVSIDSSLA</sequence>
<dbReference type="EMBL" id="JABBWK010000027">
    <property type="protein sequence ID" value="KAG1900298.1"/>
    <property type="molecule type" value="Genomic_DNA"/>
</dbReference>
<dbReference type="RefSeq" id="XP_041225874.1">
    <property type="nucleotide sequence ID" value="XM_041369510.1"/>
</dbReference>
<proteinExistence type="predicted"/>
<dbReference type="Proteomes" id="UP001195769">
    <property type="component" value="Unassembled WGS sequence"/>
</dbReference>
<feature type="compositionally biased region" description="Basic and acidic residues" evidence="1">
    <location>
        <begin position="622"/>
        <end position="659"/>
    </location>
</feature>
<reference evidence="2" key="1">
    <citation type="journal article" date="2020" name="New Phytol.">
        <title>Comparative genomics reveals dynamic genome evolution in host specialist ectomycorrhizal fungi.</title>
        <authorList>
            <person name="Lofgren L.A."/>
            <person name="Nguyen N.H."/>
            <person name="Vilgalys R."/>
            <person name="Ruytinx J."/>
            <person name="Liao H.L."/>
            <person name="Branco S."/>
            <person name="Kuo A."/>
            <person name="LaButti K."/>
            <person name="Lipzen A."/>
            <person name="Andreopoulos W."/>
            <person name="Pangilinan J."/>
            <person name="Riley R."/>
            <person name="Hundley H."/>
            <person name="Na H."/>
            <person name="Barry K."/>
            <person name="Grigoriev I.V."/>
            <person name="Stajich J.E."/>
            <person name="Kennedy P.G."/>
        </authorList>
    </citation>
    <scope>NUCLEOTIDE SEQUENCE</scope>
    <source>
        <strain evidence="2">FC203</strain>
    </source>
</reference>
<comment type="caution">
    <text evidence="2">The sequence shown here is derived from an EMBL/GenBank/DDBJ whole genome shotgun (WGS) entry which is preliminary data.</text>
</comment>
<feature type="region of interest" description="Disordered" evidence="1">
    <location>
        <begin position="590"/>
        <end position="670"/>
    </location>
</feature>
<accession>A0AAD4HKU1</accession>